<keyword evidence="8" id="KW-1185">Reference proteome</keyword>
<dbReference type="PANTHER" id="PTHR39087:SF2">
    <property type="entry name" value="UPF0104 MEMBRANE PROTEIN MJ1595"/>
    <property type="match status" value="1"/>
</dbReference>
<dbReference type="GO" id="GO:0005886">
    <property type="term" value="C:plasma membrane"/>
    <property type="evidence" value="ECO:0007669"/>
    <property type="project" value="UniProtKB-SubCell"/>
</dbReference>
<feature type="transmembrane region" description="Helical" evidence="6">
    <location>
        <begin position="12"/>
        <end position="33"/>
    </location>
</feature>
<dbReference type="EMBL" id="BOPG01000033">
    <property type="protein sequence ID" value="GIJ58037.1"/>
    <property type="molecule type" value="Genomic_DNA"/>
</dbReference>
<dbReference type="RefSeq" id="WP_203998118.1">
    <property type="nucleotide sequence ID" value="NZ_BOPG01000033.1"/>
</dbReference>
<keyword evidence="5 6" id="KW-0472">Membrane</keyword>
<protein>
    <submittedName>
        <fullName evidence="7">Membrane protein</fullName>
    </submittedName>
</protein>
<evidence type="ECO:0000256" key="1">
    <source>
        <dbReference type="ARBA" id="ARBA00004651"/>
    </source>
</evidence>
<feature type="transmembrane region" description="Helical" evidence="6">
    <location>
        <begin position="258"/>
        <end position="280"/>
    </location>
</feature>
<accession>A0A8J3Z6T8</accession>
<evidence type="ECO:0000256" key="5">
    <source>
        <dbReference type="ARBA" id="ARBA00023136"/>
    </source>
</evidence>
<feature type="transmembrane region" description="Helical" evidence="6">
    <location>
        <begin position="287"/>
        <end position="304"/>
    </location>
</feature>
<evidence type="ECO:0000256" key="3">
    <source>
        <dbReference type="ARBA" id="ARBA00022692"/>
    </source>
</evidence>
<feature type="transmembrane region" description="Helical" evidence="6">
    <location>
        <begin position="122"/>
        <end position="148"/>
    </location>
</feature>
<name>A0A8J3Z6T8_9ACTN</name>
<dbReference type="InterPro" id="IPR022791">
    <property type="entry name" value="L-PG_synthase/AglD"/>
</dbReference>
<dbReference type="Proteomes" id="UP000612585">
    <property type="component" value="Unassembled WGS sequence"/>
</dbReference>
<feature type="transmembrane region" description="Helical" evidence="6">
    <location>
        <begin position="45"/>
        <end position="65"/>
    </location>
</feature>
<evidence type="ECO:0000256" key="6">
    <source>
        <dbReference type="SAM" id="Phobius"/>
    </source>
</evidence>
<reference evidence="7" key="1">
    <citation type="submission" date="2021-01" db="EMBL/GenBank/DDBJ databases">
        <title>Whole genome shotgun sequence of Virgisporangium aurantiacum NBRC 16421.</title>
        <authorList>
            <person name="Komaki H."/>
            <person name="Tamura T."/>
        </authorList>
    </citation>
    <scope>NUCLEOTIDE SEQUENCE</scope>
    <source>
        <strain evidence="7">NBRC 16421</strain>
    </source>
</reference>
<proteinExistence type="predicted"/>
<dbReference type="Pfam" id="PF03706">
    <property type="entry name" value="LPG_synthase_TM"/>
    <property type="match status" value="1"/>
</dbReference>
<keyword evidence="3 6" id="KW-0812">Transmembrane</keyword>
<evidence type="ECO:0000313" key="7">
    <source>
        <dbReference type="EMBL" id="GIJ58037.1"/>
    </source>
</evidence>
<evidence type="ECO:0000256" key="2">
    <source>
        <dbReference type="ARBA" id="ARBA00022475"/>
    </source>
</evidence>
<dbReference type="NCBIfam" id="TIGR00374">
    <property type="entry name" value="flippase-like domain"/>
    <property type="match status" value="1"/>
</dbReference>
<comment type="caution">
    <text evidence="7">The sequence shown here is derived from an EMBL/GenBank/DDBJ whole genome shotgun (WGS) entry which is preliminary data.</text>
</comment>
<comment type="subcellular location">
    <subcellularLocation>
        <location evidence="1">Cell membrane</location>
        <topology evidence="1">Multi-pass membrane protein</topology>
    </subcellularLocation>
</comment>
<keyword evidence="4 6" id="KW-1133">Transmembrane helix</keyword>
<organism evidence="7 8">
    <name type="scientific">Virgisporangium aurantiacum</name>
    <dbReference type="NCBI Taxonomy" id="175570"/>
    <lineage>
        <taxon>Bacteria</taxon>
        <taxon>Bacillati</taxon>
        <taxon>Actinomycetota</taxon>
        <taxon>Actinomycetes</taxon>
        <taxon>Micromonosporales</taxon>
        <taxon>Micromonosporaceae</taxon>
        <taxon>Virgisporangium</taxon>
    </lineage>
</organism>
<gene>
    <name evidence="7" type="ORF">Vau01_055530</name>
</gene>
<dbReference type="AlphaFoldDB" id="A0A8J3Z6T8"/>
<keyword evidence="2" id="KW-1003">Cell membrane</keyword>
<evidence type="ECO:0000256" key="4">
    <source>
        <dbReference type="ARBA" id="ARBA00022989"/>
    </source>
</evidence>
<dbReference type="PANTHER" id="PTHR39087">
    <property type="entry name" value="UPF0104 MEMBRANE PROTEIN MJ1595"/>
    <property type="match status" value="1"/>
</dbReference>
<feature type="transmembrane region" description="Helical" evidence="6">
    <location>
        <begin position="154"/>
        <end position="176"/>
    </location>
</feature>
<evidence type="ECO:0000313" key="8">
    <source>
        <dbReference type="Proteomes" id="UP000612585"/>
    </source>
</evidence>
<feature type="transmembrane region" description="Helical" evidence="6">
    <location>
        <begin position="310"/>
        <end position="327"/>
    </location>
</feature>
<sequence>MIETTRTRTRRWRLIVVGAVVAVLVGEAVWAWSDLVEALSELRSPHPGLVLVAVFAAITSMRAYARMQRRLLASAGIRVPLVRHIQLAYAAHSLSVTLPGGPAFSTSFNYKQMRRFGASAGIASWCIALSGILSATALALISAAAGIAAGGTPAWPTLAGLLTAVVLITIGVTRIARNPQTLHRITRGGMAGVNKVRRRPPEHGVDRIAGFLDQLRAVRLGPANATVAVAYAVANWLLDAVCLWMCCLAVGAESITTTQLLVAYCAGMAAASIPVVPGGLGVIDSALILGLVAGGLAGSTAIAAVVLYRLISLGFIVGAGWIMWILMRRRTTREFSPAS</sequence>